<feature type="transmembrane region" description="Helical" evidence="1">
    <location>
        <begin position="128"/>
        <end position="148"/>
    </location>
</feature>
<keyword evidence="1" id="KW-0472">Membrane</keyword>
<reference evidence="2 3" key="1">
    <citation type="submission" date="2020-03" db="EMBL/GenBank/DDBJ databases">
        <title>WGS of the type strain of Planosporangium spp.</title>
        <authorList>
            <person name="Thawai C."/>
        </authorList>
    </citation>
    <scope>NUCLEOTIDE SEQUENCE [LARGE SCALE GENOMIC DNA]</scope>
    <source>
        <strain evidence="2 3">TBRC 5610</strain>
    </source>
</reference>
<keyword evidence="3" id="KW-1185">Reference proteome</keyword>
<protein>
    <recommendedName>
        <fullName evidence="4">DUF1453 domain-containing protein</fullName>
    </recommendedName>
</protein>
<keyword evidence="1" id="KW-1133">Transmembrane helix</keyword>
<evidence type="ECO:0008006" key="4">
    <source>
        <dbReference type="Google" id="ProtNLM"/>
    </source>
</evidence>
<sequence length="163" mass="17440">MPVNSAADLVLIVAAVVWILARQIRLQRVKARLLVLAPFVLAYFGVRTMTAPVWHHAADIALLALSAVVSAALGMWRGRTIAVWQDPQGIWWRRGSTLTLALWGALFVARGLLYLVDRAAGHPEAASLGALLCTLAVSFAAQNAVIALRMTAPAVTPVPTASR</sequence>
<feature type="transmembrane region" description="Helical" evidence="1">
    <location>
        <begin position="60"/>
        <end position="76"/>
    </location>
</feature>
<evidence type="ECO:0000313" key="2">
    <source>
        <dbReference type="EMBL" id="NJC71032.1"/>
    </source>
</evidence>
<evidence type="ECO:0000313" key="3">
    <source>
        <dbReference type="Proteomes" id="UP000722989"/>
    </source>
</evidence>
<keyword evidence="1" id="KW-0812">Transmembrane</keyword>
<feature type="transmembrane region" description="Helical" evidence="1">
    <location>
        <begin position="6"/>
        <end position="21"/>
    </location>
</feature>
<dbReference type="EMBL" id="JAATVY010000009">
    <property type="protein sequence ID" value="NJC71032.1"/>
    <property type="molecule type" value="Genomic_DNA"/>
</dbReference>
<dbReference type="Proteomes" id="UP000722989">
    <property type="component" value="Unassembled WGS sequence"/>
</dbReference>
<organism evidence="2 3">
    <name type="scientific">Planosporangium thailandense</name>
    <dbReference type="NCBI Taxonomy" id="765197"/>
    <lineage>
        <taxon>Bacteria</taxon>
        <taxon>Bacillati</taxon>
        <taxon>Actinomycetota</taxon>
        <taxon>Actinomycetes</taxon>
        <taxon>Micromonosporales</taxon>
        <taxon>Micromonosporaceae</taxon>
        <taxon>Planosporangium</taxon>
    </lineage>
</organism>
<evidence type="ECO:0000256" key="1">
    <source>
        <dbReference type="SAM" id="Phobius"/>
    </source>
</evidence>
<feature type="transmembrane region" description="Helical" evidence="1">
    <location>
        <begin position="97"/>
        <end position="116"/>
    </location>
</feature>
<feature type="transmembrane region" description="Helical" evidence="1">
    <location>
        <begin position="33"/>
        <end position="54"/>
    </location>
</feature>
<gene>
    <name evidence="2" type="ORF">HC031_15110</name>
</gene>
<dbReference type="RefSeq" id="WP_167925935.1">
    <property type="nucleotide sequence ID" value="NZ_JAATVY010000009.1"/>
</dbReference>
<comment type="caution">
    <text evidence="2">The sequence shown here is derived from an EMBL/GenBank/DDBJ whole genome shotgun (WGS) entry which is preliminary data.</text>
</comment>
<name>A0ABX0XYR1_9ACTN</name>
<proteinExistence type="predicted"/>
<accession>A0ABX0XYR1</accession>